<evidence type="ECO:0000256" key="1">
    <source>
        <dbReference type="ARBA" id="ARBA00004123"/>
    </source>
</evidence>
<evidence type="ECO:0000259" key="16">
    <source>
        <dbReference type="Pfam" id="PF08996"/>
    </source>
</evidence>
<dbReference type="Gene3D" id="3.90.1600.10">
    <property type="entry name" value="Palm domain of DNA polymerase"/>
    <property type="match status" value="1"/>
</dbReference>
<dbReference type="GO" id="GO:1902975">
    <property type="term" value="P:mitotic DNA replication initiation"/>
    <property type="evidence" value="ECO:0007669"/>
    <property type="project" value="InterPro"/>
</dbReference>
<dbReference type="GO" id="GO:0003688">
    <property type="term" value="F:DNA replication origin binding"/>
    <property type="evidence" value="ECO:0007669"/>
    <property type="project" value="TreeGrafter"/>
</dbReference>
<keyword evidence="9 12" id="KW-0239">DNA-directed DNA polymerase</keyword>
<dbReference type="CDD" id="cd05532">
    <property type="entry name" value="POLBc_alpha"/>
    <property type="match status" value="1"/>
</dbReference>
<dbReference type="Gene3D" id="1.10.287.690">
    <property type="entry name" value="Helix hairpin bin"/>
    <property type="match status" value="1"/>
</dbReference>
<evidence type="ECO:0000256" key="9">
    <source>
        <dbReference type="ARBA" id="ARBA00022932"/>
    </source>
</evidence>
<dbReference type="PRINTS" id="PR00106">
    <property type="entry name" value="DNAPOLB"/>
</dbReference>
<dbReference type="InterPro" id="IPR006133">
    <property type="entry name" value="DNA-dir_DNA_pol_B_exonuc"/>
</dbReference>
<dbReference type="InterPro" id="IPR024647">
    <property type="entry name" value="DNA_pol_a_cat_su_N"/>
</dbReference>
<dbReference type="GO" id="GO:0003682">
    <property type="term" value="F:chromatin binding"/>
    <property type="evidence" value="ECO:0007669"/>
    <property type="project" value="TreeGrafter"/>
</dbReference>
<feature type="domain" description="DNA-directed DNA polymerase family B multifunctional" evidence="14">
    <location>
        <begin position="781"/>
        <end position="1217"/>
    </location>
</feature>
<dbReference type="PROSITE" id="PS00116">
    <property type="entry name" value="DNA_POLYMERASE_B"/>
    <property type="match status" value="1"/>
</dbReference>
<dbReference type="GO" id="GO:0003887">
    <property type="term" value="F:DNA-directed DNA polymerase activity"/>
    <property type="evidence" value="ECO:0007669"/>
    <property type="project" value="UniProtKB-KW"/>
</dbReference>
<feature type="domain" description="DNA-directed DNA polymerase family B exonuclease" evidence="15">
    <location>
        <begin position="473"/>
        <end position="714"/>
    </location>
</feature>
<dbReference type="InterPro" id="IPR023211">
    <property type="entry name" value="DNA_pol_palm_dom_sf"/>
</dbReference>
<comment type="caution">
    <text evidence="18">The sequence shown here is derived from an EMBL/GenBank/DDBJ whole genome shotgun (WGS) entry which is preliminary data.</text>
</comment>
<dbReference type="Gene3D" id="2.40.50.730">
    <property type="match status" value="1"/>
</dbReference>
<dbReference type="InterPro" id="IPR043502">
    <property type="entry name" value="DNA/RNA_pol_sf"/>
</dbReference>
<dbReference type="SUPFAM" id="SSF90234">
    <property type="entry name" value="Zinc finger domain of DNA polymerase-alpha"/>
    <property type="match status" value="1"/>
</dbReference>
<dbReference type="InterPro" id="IPR006134">
    <property type="entry name" value="DNA-dir_DNA_pol_B_multi_dom"/>
</dbReference>
<dbReference type="Gene3D" id="1.10.132.60">
    <property type="entry name" value="DNA polymerase family B, C-terminal domain"/>
    <property type="match status" value="1"/>
</dbReference>
<comment type="subcellular location">
    <subcellularLocation>
        <location evidence="1">Nucleus</location>
    </subcellularLocation>
</comment>
<evidence type="ECO:0000256" key="11">
    <source>
        <dbReference type="ARBA" id="ARBA00023242"/>
    </source>
</evidence>
<evidence type="ECO:0000256" key="8">
    <source>
        <dbReference type="ARBA" id="ARBA00022833"/>
    </source>
</evidence>
<evidence type="ECO:0000256" key="7">
    <source>
        <dbReference type="ARBA" id="ARBA00022771"/>
    </source>
</evidence>
<dbReference type="GO" id="GO:0006272">
    <property type="term" value="P:leading strand elongation"/>
    <property type="evidence" value="ECO:0007669"/>
    <property type="project" value="TreeGrafter"/>
</dbReference>
<name>A0AAN9VPQ9_9ORTH</name>
<dbReference type="InterPro" id="IPR038256">
    <property type="entry name" value="Pol_alpha_znc_sf"/>
</dbReference>
<keyword evidence="11" id="KW-0539">Nucleus</keyword>
<dbReference type="InterPro" id="IPR017964">
    <property type="entry name" value="DNA-dir_DNA_pol_B_CS"/>
</dbReference>
<dbReference type="Gene3D" id="3.30.420.10">
    <property type="entry name" value="Ribonuclease H-like superfamily/Ribonuclease H"/>
    <property type="match status" value="1"/>
</dbReference>
<keyword evidence="4 12" id="KW-0548">Nucleotidyltransferase</keyword>
<keyword evidence="6" id="KW-0479">Metal-binding</keyword>
<dbReference type="SUPFAM" id="SSF53098">
    <property type="entry name" value="Ribonuclease H-like"/>
    <property type="match status" value="1"/>
</dbReference>
<evidence type="ECO:0000259" key="17">
    <source>
        <dbReference type="Pfam" id="PF12254"/>
    </source>
</evidence>
<keyword evidence="19" id="KW-1185">Reference proteome</keyword>
<comment type="similarity">
    <text evidence="2 12">Belongs to the DNA polymerase type-B family.</text>
</comment>
<sequence length="1468" mass="167113">MSDDQAVTSSSRRRREKTSSSGRFAALAKLKQLKGSKNKYEVSDLENVYEEVDEREYSKRVRERQEDDWIVDDDGVGYVEDGREIFDDDLDDESIIIASRKKKRGGDHRGSKRVCLGTSKDQEKSNNIRSMLANMPAKKEAPVSLEEDDILGGIMQEISGDSTPLTKENAEIDTRLECSEESAVKYLKKFTEVKPKAISQIVAKRVSIKKSTVLLSNAKEEHNVPEDSYDTTFHEEDITDISQEKEGVDAENDLCEAMFNEDFPDVSEQLDNVDCEAPHKNPQLNHNVAEVTSEEKVIIDEPKNKENIPTNDINVLSSKPLTTENITVDINNLPFVKSAEGNQMMRFFWLDAHEEPLKQPGVIFLFGKVWIESAKEYVSCCVAVRNVERKILVLPREKMTVDSIEKDVTFLDVYKEFSNVASKYGIMEFRSRKVELNNCFNPEIPVTSEYMEVKYSAHCKILPEDLKGNTFSHVLGSSTSSLERFLIERHIKGPCWLDVQEAQTVNNSLSWCKVEMSVEKMENVSVATSAQKLSPPPVVLLALQIRSVVNSKNNNNEVGLVVGLVNRDFPLNHEPPANKQYSQHFCILAPLCDQPFPFDIRECIKQQDGVYVERMDSERALLNNLLAKVQRLDPDFIVGHDILGFDLEVLLQRLLNHKIPNWSRLGRLRRHFPNPNEKKRMTFTRSYLCGRLPCDVMLAAKEHVQNVRSYDLETLCTSVLEKETHPALTFEEVRKCYESGSKLKNLINQTLFDTACALQIMCQISAIPISLQITNIAGNVLSRTLMGGRAERNEYLLLHAFHEKKFIPPEKTYKKAIVKNSEEEEADKRGKGRKKPNYSGGLVLEPKKGLYDKMVLVMDFNSLYPSIIMEYNICFTTVSQTVSTDENMIPDVPSKDLEIGILPAEIRKLVESRAAVRKLMGDPKLSAVERAQLQTRQIALKLMANSTYGCLGFSNARFYAKPLAALITAKGREILMKTKEYVETMNYEVIYGDTDSIMINTNCADYEEVTKIGKQILQSVNKLYRCVNLDIDGVYKFMLLLKKKKYAVTEVIRLSDGTLKTKIKHKGLDIVRRDWSRIAIESGNFVVEQLLSDLPLEDRLVLIENHLRKLGEDLKAGCVPLPLLTVSKQLSRSLEQYTDDKSQPHVLVAKRLLKKGMCRMKAGDTVSYVICDDGTTGTAVQRAYHLDELKMDKNLKIDYKYYLAHQIHPVITRLLDPVDGIDSCRIAEFLGLDPTPYKQSLRQQAAKSEDNTEKSFALLLREPEHYEKCEKFSFTCVQCKTETVMEKPFKKDDAGNLYPSLSRCANSQCTVRPTQYLASLENRLTYMLRYHLHQYYKGVLICEDPACPLRTRFVPLNFHRAYPVCILCDSAVMYKEVSDKDLYTQLLFFQRIFDLHGSPDYKNGFQVSAEVETAYIKLYSKVENFLKYSFYSRVDCTSLFKNCSGKLALSIKKALHSGVSASALQQLC</sequence>
<dbReference type="InterPro" id="IPR042087">
    <property type="entry name" value="DNA_pol_B_thumb"/>
</dbReference>
<dbReference type="Proteomes" id="UP001378592">
    <property type="component" value="Unassembled WGS sequence"/>
</dbReference>
<dbReference type="InterPro" id="IPR006172">
    <property type="entry name" value="DNA-dir_DNA_pol_B"/>
</dbReference>
<evidence type="ECO:0000256" key="12">
    <source>
        <dbReference type="RuleBase" id="RU000442"/>
    </source>
</evidence>
<dbReference type="GO" id="GO:0003697">
    <property type="term" value="F:single-stranded DNA binding"/>
    <property type="evidence" value="ECO:0007669"/>
    <property type="project" value="TreeGrafter"/>
</dbReference>
<dbReference type="PANTHER" id="PTHR45861:SF1">
    <property type="entry name" value="DNA POLYMERASE ALPHA CATALYTIC SUBUNIT"/>
    <property type="match status" value="1"/>
</dbReference>
<dbReference type="InterPro" id="IPR012337">
    <property type="entry name" value="RNaseH-like_sf"/>
</dbReference>
<dbReference type="GO" id="GO:0005658">
    <property type="term" value="C:alpha DNA polymerase:primase complex"/>
    <property type="evidence" value="ECO:0007669"/>
    <property type="project" value="TreeGrafter"/>
</dbReference>
<dbReference type="CDD" id="cd05776">
    <property type="entry name" value="DNA_polB_alpha_exo"/>
    <property type="match status" value="1"/>
</dbReference>
<dbReference type="InterPro" id="IPR036397">
    <property type="entry name" value="RNaseH_sf"/>
</dbReference>
<gene>
    <name evidence="18" type="ORF">R5R35_002846</name>
</gene>
<feature type="domain" description="DNA polymerase alpha catalytic subunit N-terminal" evidence="17">
    <location>
        <begin position="27"/>
        <end position="87"/>
    </location>
</feature>
<dbReference type="Gene3D" id="1.10.3200.20">
    <property type="entry name" value="DNA Polymerase alpha, zinc finger"/>
    <property type="match status" value="1"/>
</dbReference>
<organism evidence="18 19">
    <name type="scientific">Gryllus longicercus</name>
    <dbReference type="NCBI Taxonomy" id="2509291"/>
    <lineage>
        <taxon>Eukaryota</taxon>
        <taxon>Metazoa</taxon>
        <taxon>Ecdysozoa</taxon>
        <taxon>Arthropoda</taxon>
        <taxon>Hexapoda</taxon>
        <taxon>Insecta</taxon>
        <taxon>Pterygota</taxon>
        <taxon>Neoptera</taxon>
        <taxon>Polyneoptera</taxon>
        <taxon>Orthoptera</taxon>
        <taxon>Ensifera</taxon>
        <taxon>Gryllidea</taxon>
        <taxon>Grylloidea</taxon>
        <taxon>Gryllidae</taxon>
        <taxon>Gryllinae</taxon>
        <taxon>Gryllus</taxon>
    </lineage>
</organism>
<keyword evidence="3 12" id="KW-0808">Transferase</keyword>
<dbReference type="EC" id="2.7.7.7" evidence="12"/>
<evidence type="ECO:0000256" key="10">
    <source>
        <dbReference type="ARBA" id="ARBA00023125"/>
    </source>
</evidence>
<dbReference type="Gene3D" id="6.10.10.100">
    <property type="match status" value="1"/>
</dbReference>
<evidence type="ECO:0000313" key="18">
    <source>
        <dbReference type="EMBL" id="KAK7861879.1"/>
    </source>
</evidence>
<dbReference type="PANTHER" id="PTHR45861">
    <property type="entry name" value="DNA POLYMERASE ALPHA CATALYTIC SUBUNIT"/>
    <property type="match status" value="1"/>
</dbReference>
<dbReference type="GO" id="GO:0008270">
    <property type="term" value="F:zinc ion binding"/>
    <property type="evidence" value="ECO:0007669"/>
    <property type="project" value="UniProtKB-KW"/>
</dbReference>
<keyword evidence="10 12" id="KW-0238">DNA-binding</keyword>
<feature type="region of interest" description="Disordered" evidence="13">
    <location>
        <begin position="1"/>
        <end position="22"/>
    </location>
</feature>
<keyword evidence="8" id="KW-0862">Zinc</keyword>
<evidence type="ECO:0000259" key="15">
    <source>
        <dbReference type="Pfam" id="PF03104"/>
    </source>
</evidence>
<proteinExistence type="inferred from homology"/>
<dbReference type="Pfam" id="PF08996">
    <property type="entry name" value="zf-DNA_Pol"/>
    <property type="match status" value="1"/>
</dbReference>
<evidence type="ECO:0000256" key="4">
    <source>
        <dbReference type="ARBA" id="ARBA00022695"/>
    </source>
</evidence>
<accession>A0AAN9VPQ9</accession>
<protein>
    <recommendedName>
        <fullName evidence="12">DNA polymerase</fullName>
        <ecNumber evidence="12">2.7.7.7</ecNumber>
    </recommendedName>
</protein>
<dbReference type="Pfam" id="PF03104">
    <property type="entry name" value="DNA_pol_B_exo1"/>
    <property type="match status" value="1"/>
</dbReference>
<evidence type="ECO:0000256" key="5">
    <source>
        <dbReference type="ARBA" id="ARBA00022705"/>
    </source>
</evidence>
<dbReference type="GO" id="GO:0006273">
    <property type="term" value="P:lagging strand elongation"/>
    <property type="evidence" value="ECO:0007669"/>
    <property type="project" value="TreeGrafter"/>
</dbReference>
<dbReference type="Gene3D" id="3.30.70.2820">
    <property type="match status" value="1"/>
</dbReference>
<evidence type="ECO:0000256" key="13">
    <source>
        <dbReference type="SAM" id="MobiDB-lite"/>
    </source>
</evidence>
<comment type="catalytic activity">
    <reaction evidence="12">
        <text>DNA(n) + a 2'-deoxyribonucleoside 5'-triphosphate = DNA(n+1) + diphosphate</text>
        <dbReference type="Rhea" id="RHEA:22508"/>
        <dbReference type="Rhea" id="RHEA-COMP:17339"/>
        <dbReference type="Rhea" id="RHEA-COMP:17340"/>
        <dbReference type="ChEBI" id="CHEBI:33019"/>
        <dbReference type="ChEBI" id="CHEBI:61560"/>
        <dbReference type="ChEBI" id="CHEBI:173112"/>
        <dbReference type="EC" id="2.7.7.7"/>
    </reaction>
</comment>
<dbReference type="SUPFAM" id="SSF56672">
    <property type="entry name" value="DNA/RNA polymerases"/>
    <property type="match status" value="1"/>
</dbReference>
<dbReference type="GO" id="GO:0000166">
    <property type="term" value="F:nucleotide binding"/>
    <property type="evidence" value="ECO:0007669"/>
    <property type="project" value="InterPro"/>
</dbReference>
<evidence type="ECO:0000256" key="6">
    <source>
        <dbReference type="ARBA" id="ARBA00022723"/>
    </source>
</evidence>
<evidence type="ECO:0000256" key="2">
    <source>
        <dbReference type="ARBA" id="ARBA00005755"/>
    </source>
</evidence>
<dbReference type="InterPro" id="IPR045846">
    <property type="entry name" value="POLBc_alpha"/>
</dbReference>
<feature type="domain" description="Zinc finger DNA-directed DNA polymerase family B alpha" evidence="16">
    <location>
        <begin position="1263"/>
        <end position="1440"/>
    </location>
</feature>
<evidence type="ECO:0000259" key="14">
    <source>
        <dbReference type="Pfam" id="PF00136"/>
    </source>
</evidence>
<dbReference type="InterPro" id="IPR015088">
    <property type="entry name" value="Znf_DNA-dir_DNA_pol_B_alpha"/>
</dbReference>
<evidence type="ECO:0000256" key="3">
    <source>
        <dbReference type="ARBA" id="ARBA00022679"/>
    </source>
</evidence>
<dbReference type="SMART" id="SM00486">
    <property type="entry name" value="POLBc"/>
    <property type="match status" value="1"/>
</dbReference>
<dbReference type="Pfam" id="PF12254">
    <property type="entry name" value="DNA_pol_alpha_N"/>
    <property type="match status" value="1"/>
</dbReference>
<dbReference type="NCBIfam" id="TIGR00592">
    <property type="entry name" value="pol2"/>
    <property type="match status" value="1"/>
</dbReference>
<keyword evidence="5 12" id="KW-0235">DNA replication</keyword>
<dbReference type="EMBL" id="JAZDUA010000296">
    <property type="protein sequence ID" value="KAK7861879.1"/>
    <property type="molecule type" value="Genomic_DNA"/>
</dbReference>
<keyword evidence="7" id="KW-0863">Zinc-finger</keyword>
<evidence type="ECO:0000313" key="19">
    <source>
        <dbReference type="Proteomes" id="UP001378592"/>
    </source>
</evidence>
<reference evidence="18 19" key="1">
    <citation type="submission" date="2024-03" db="EMBL/GenBank/DDBJ databases">
        <title>The genome assembly and annotation of the cricket Gryllus longicercus Weissman &amp; Gray.</title>
        <authorList>
            <person name="Szrajer S."/>
            <person name="Gray D."/>
            <person name="Ylla G."/>
        </authorList>
    </citation>
    <scope>NUCLEOTIDE SEQUENCE [LARGE SCALE GENOMIC DNA]</scope>
    <source>
        <strain evidence="18">DAG 2021-001</strain>
        <tissue evidence="18">Whole body minus gut</tissue>
    </source>
</reference>
<dbReference type="Pfam" id="PF00136">
    <property type="entry name" value="DNA_pol_B"/>
    <property type="match status" value="1"/>
</dbReference>